<keyword evidence="2" id="KW-1133">Transmembrane helix</keyword>
<dbReference type="EMBL" id="JACIFF010000003">
    <property type="protein sequence ID" value="MBB4079051.1"/>
    <property type="molecule type" value="Genomic_DNA"/>
</dbReference>
<evidence type="ECO:0000313" key="4">
    <source>
        <dbReference type="Proteomes" id="UP000576209"/>
    </source>
</evidence>
<reference evidence="3 4" key="1">
    <citation type="submission" date="2020-08" db="EMBL/GenBank/DDBJ databases">
        <title>Genomic Encyclopedia of Type Strains, Phase IV (KMG-IV): sequencing the most valuable type-strain genomes for metagenomic binning, comparative biology and taxonomic classification.</title>
        <authorList>
            <person name="Goeker M."/>
        </authorList>
    </citation>
    <scope>NUCLEOTIDE SEQUENCE [LARGE SCALE GENOMIC DNA]</scope>
    <source>
        <strain evidence="3 4">DSM 105137</strain>
    </source>
</reference>
<dbReference type="PANTHER" id="PTHR36838:SF3">
    <property type="entry name" value="TRANSPORTER AUXIN EFFLUX CARRIER EC FAMILY"/>
    <property type="match status" value="1"/>
</dbReference>
<feature type="transmembrane region" description="Helical" evidence="2">
    <location>
        <begin position="328"/>
        <end position="350"/>
    </location>
</feature>
<keyword evidence="4" id="KW-1185">Reference proteome</keyword>
<dbReference type="RefSeq" id="WP_183495293.1">
    <property type="nucleotide sequence ID" value="NZ_JACIFF010000003.1"/>
</dbReference>
<feature type="transmembrane region" description="Helical" evidence="2">
    <location>
        <begin position="135"/>
        <end position="152"/>
    </location>
</feature>
<feature type="transmembrane region" description="Helical" evidence="2">
    <location>
        <begin position="239"/>
        <end position="256"/>
    </location>
</feature>
<sequence>MNPALQKTIAFALLILAGYLMQRKLSGKQDLAGVKVLILSIILPATIFVALLKVEISVSLLLLPVLALVLNAALYLVSSWALPRLGFAADGKEWRTIMMLVPSLAPGLSAFPFILEYLGDGSLALAALADVGNKVFVLIVLYLIAMNWYYRGREADSEKINRRTKLKDLGISLLKEPVNLVIITALLMLTFGLDLSSLPFFVEDTVARLAGLMTPIVLLFIGMAVNIRRGEIARIVRVLCFRSGLAFLLSGVLIYLGGIAGATALLAVIFAQCAVSFWPFAHMSAVELLRGKSGAAVFDLDLGLNLLAFSLPFSTLVILTVFSFGDHFASPTVIAPVGLLMLAYPFVYVLRPLSQTGEVEKARA</sequence>
<gene>
    <name evidence="3" type="ORF">GGR28_001668</name>
</gene>
<feature type="transmembrane region" description="Helical" evidence="2">
    <location>
        <begin position="262"/>
        <end position="281"/>
    </location>
</feature>
<evidence type="ECO:0000256" key="2">
    <source>
        <dbReference type="SAM" id="Phobius"/>
    </source>
</evidence>
<feature type="transmembrane region" description="Helical" evidence="2">
    <location>
        <begin position="34"/>
        <end position="52"/>
    </location>
</feature>
<keyword evidence="1" id="KW-0813">Transport</keyword>
<feature type="transmembrane region" description="Helical" evidence="2">
    <location>
        <begin position="302"/>
        <end position="322"/>
    </location>
</feature>
<dbReference type="AlphaFoldDB" id="A0A840E1H2"/>
<feature type="transmembrane region" description="Helical" evidence="2">
    <location>
        <begin position="173"/>
        <end position="193"/>
    </location>
</feature>
<keyword evidence="2" id="KW-0812">Transmembrane</keyword>
<evidence type="ECO:0008006" key="5">
    <source>
        <dbReference type="Google" id="ProtNLM"/>
    </source>
</evidence>
<accession>A0A840E1H2</accession>
<name>A0A840E1H2_9BACT</name>
<feature type="transmembrane region" description="Helical" evidence="2">
    <location>
        <begin position="94"/>
        <end position="115"/>
    </location>
</feature>
<feature type="transmembrane region" description="Helical" evidence="2">
    <location>
        <begin position="58"/>
        <end position="82"/>
    </location>
</feature>
<feature type="transmembrane region" description="Helical" evidence="2">
    <location>
        <begin position="205"/>
        <end position="227"/>
    </location>
</feature>
<dbReference type="PANTHER" id="PTHR36838">
    <property type="entry name" value="AUXIN EFFLUX CARRIER FAMILY PROTEIN"/>
    <property type="match status" value="1"/>
</dbReference>
<evidence type="ECO:0000256" key="1">
    <source>
        <dbReference type="ARBA" id="ARBA00022448"/>
    </source>
</evidence>
<organism evidence="3 4">
    <name type="scientific">Neolewinella aquimaris</name>
    <dbReference type="NCBI Taxonomy" id="1835722"/>
    <lineage>
        <taxon>Bacteria</taxon>
        <taxon>Pseudomonadati</taxon>
        <taxon>Bacteroidota</taxon>
        <taxon>Saprospiria</taxon>
        <taxon>Saprospirales</taxon>
        <taxon>Lewinellaceae</taxon>
        <taxon>Neolewinella</taxon>
    </lineage>
</organism>
<proteinExistence type="predicted"/>
<protein>
    <recommendedName>
        <fullName evidence="5">Permease</fullName>
    </recommendedName>
</protein>
<keyword evidence="2" id="KW-0472">Membrane</keyword>
<dbReference type="Proteomes" id="UP000576209">
    <property type="component" value="Unassembled WGS sequence"/>
</dbReference>
<comment type="caution">
    <text evidence="3">The sequence shown here is derived from an EMBL/GenBank/DDBJ whole genome shotgun (WGS) entry which is preliminary data.</text>
</comment>
<evidence type="ECO:0000313" key="3">
    <source>
        <dbReference type="EMBL" id="MBB4079051.1"/>
    </source>
</evidence>